<organism evidence="1 2">
    <name type="scientific">Ostreobium quekettii</name>
    <dbReference type="NCBI Taxonomy" id="121088"/>
    <lineage>
        <taxon>Eukaryota</taxon>
        <taxon>Viridiplantae</taxon>
        <taxon>Chlorophyta</taxon>
        <taxon>core chlorophytes</taxon>
        <taxon>Ulvophyceae</taxon>
        <taxon>TCBD clade</taxon>
        <taxon>Bryopsidales</taxon>
        <taxon>Ostreobineae</taxon>
        <taxon>Ostreobiaceae</taxon>
        <taxon>Ostreobium</taxon>
    </lineage>
</organism>
<reference evidence="1" key="1">
    <citation type="submission" date="2020-12" db="EMBL/GenBank/DDBJ databases">
        <authorList>
            <person name="Iha C."/>
        </authorList>
    </citation>
    <scope>NUCLEOTIDE SEQUENCE</scope>
</reference>
<accession>A0A8S1IRC1</accession>
<dbReference type="Proteomes" id="UP000708148">
    <property type="component" value="Unassembled WGS sequence"/>
</dbReference>
<dbReference type="EMBL" id="CAJHUC010000649">
    <property type="protein sequence ID" value="CAD7697375.1"/>
    <property type="molecule type" value="Genomic_DNA"/>
</dbReference>
<sequence>MIHASTSKVLQNHLHEVQSNRKGNAIEGQVFRMMTAVAIPVRSQDLRDRFAKIRDEAMGAAPNAGAYPRCCRISADWHGSDLRNSWPGTRGA</sequence>
<keyword evidence="2" id="KW-1185">Reference proteome</keyword>
<protein>
    <submittedName>
        <fullName evidence="1">Uncharacterized protein</fullName>
    </submittedName>
</protein>
<gene>
    <name evidence="1" type="ORF">OSTQU699_LOCUS2733</name>
</gene>
<dbReference type="AlphaFoldDB" id="A0A8S1IRC1"/>
<name>A0A8S1IRC1_9CHLO</name>
<comment type="caution">
    <text evidence="1">The sequence shown here is derived from an EMBL/GenBank/DDBJ whole genome shotgun (WGS) entry which is preliminary data.</text>
</comment>
<evidence type="ECO:0000313" key="1">
    <source>
        <dbReference type="EMBL" id="CAD7697375.1"/>
    </source>
</evidence>
<proteinExistence type="predicted"/>
<evidence type="ECO:0000313" key="2">
    <source>
        <dbReference type="Proteomes" id="UP000708148"/>
    </source>
</evidence>